<organism evidence="2 3">
    <name type="scientific">Flavobacterium columnare</name>
    <dbReference type="NCBI Taxonomy" id="996"/>
    <lineage>
        <taxon>Bacteria</taxon>
        <taxon>Pseudomonadati</taxon>
        <taxon>Bacteroidota</taxon>
        <taxon>Flavobacteriia</taxon>
        <taxon>Flavobacteriales</taxon>
        <taxon>Flavobacteriaceae</taxon>
        <taxon>Flavobacterium</taxon>
    </lineage>
</organism>
<feature type="region of interest" description="Disordered" evidence="1">
    <location>
        <begin position="93"/>
        <end position="114"/>
    </location>
</feature>
<reference evidence="2 3" key="1">
    <citation type="submission" date="2018-02" db="EMBL/GenBank/DDBJ databases">
        <authorList>
            <person name="Cohen D.B."/>
            <person name="Kent A.D."/>
        </authorList>
    </citation>
    <scope>NUCLEOTIDE SEQUENCE [LARGE SCALE GENOMIC DNA]</scope>
    <source>
        <strain evidence="2">CIP109753</strain>
    </source>
</reference>
<dbReference type="RefSeq" id="WP_105196182.1">
    <property type="nucleotide sequence ID" value="NZ_OLKH01000085.1"/>
</dbReference>
<evidence type="ECO:0000313" key="3">
    <source>
        <dbReference type="Proteomes" id="UP000238180"/>
    </source>
</evidence>
<protein>
    <submittedName>
        <fullName evidence="2">Uncharacterized protein</fullName>
    </submittedName>
</protein>
<gene>
    <name evidence="2" type="ORF">FLACOL_01506</name>
</gene>
<dbReference type="EMBL" id="OLKH01000085">
    <property type="protein sequence ID" value="SPE77511.1"/>
    <property type="molecule type" value="Genomic_DNA"/>
</dbReference>
<sequence>METVIYSTIYCNDLKTIEEVLKGILTDGYFKRIEQGTVLLYQNSQIDLSIEPHANSFYMSGRLKNSLLNSQSHIVEIANALKNTGIQFSLDYQEENEEGERTTPEFNISNLSDL</sequence>
<evidence type="ECO:0000256" key="1">
    <source>
        <dbReference type="SAM" id="MobiDB-lite"/>
    </source>
</evidence>
<name>A0A2N9PB14_9FLAO</name>
<proteinExistence type="predicted"/>
<dbReference type="Proteomes" id="UP000238180">
    <property type="component" value="Unassembled WGS sequence"/>
</dbReference>
<accession>A0A2N9PB14</accession>
<dbReference type="AlphaFoldDB" id="A0A2N9PB14"/>
<evidence type="ECO:0000313" key="2">
    <source>
        <dbReference type="EMBL" id="SPE77511.1"/>
    </source>
</evidence>